<dbReference type="Proteomes" id="UP000062255">
    <property type="component" value="Chromosome"/>
</dbReference>
<evidence type="ECO:0000313" key="2">
    <source>
        <dbReference type="Proteomes" id="UP000062255"/>
    </source>
</evidence>
<evidence type="ECO:0008006" key="3">
    <source>
        <dbReference type="Google" id="ProtNLM"/>
    </source>
</evidence>
<reference evidence="1 2" key="1">
    <citation type="submission" date="2015-07" db="EMBL/GenBank/DDBJ databases">
        <title>Complete genome sequence of Mycobacterium goodii X7B, a facultative thermophilic biodesulfurizing bacterium.</title>
        <authorList>
            <person name="Yu B."/>
            <person name="Li F."/>
            <person name="Xu P."/>
        </authorList>
    </citation>
    <scope>NUCLEOTIDE SEQUENCE [LARGE SCALE GENOMIC DNA]</scope>
    <source>
        <strain evidence="1 2">X7B</strain>
    </source>
</reference>
<dbReference type="AlphaFoldDB" id="A0A0K0X175"/>
<name>A0A0K0X175_MYCGD</name>
<sequence>MANGLEVDAGGLRIAAAGSDGIAAGLSGETFDAVATAQPSGAGVAAVNAALASVKSRQSTRMTGQAEDLSVSSARYYTTDTDGGDAITTVSV</sequence>
<dbReference type="RefSeq" id="WP_049743609.1">
    <property type="nucleotide sequence ID" value="NZ_CP012150.1"/>
</dbReference>
<evidence type="ECO:0000313" key="1">
    <source>
        <dbReference type="EMBL" id="AKS31200.1"/>
    </source>
</evidence>
<dbReference type="EMBL" id="CP012150">
    <property type="protein sequence ID" value="AKS31200.1"/>
    <property type="molecule type" value="Genomic_DNA"/>
</dbReference>
<gene>
    <name evidence="1" type="ORF">AFA91_04110</name>
</gene>
<protein>
    <recommendedName>
        <fullName evidence="3">ESX-1 secretion-associated protein</fullName>
    </recommendedName>
</protein>
<proteinExistence type="predicted"/>
<dbReference type="PATRIC" id="fig|134601.6.peg.850"/>
<organism evidence="1 2">
    <name type="scientific">Mycolicibacterium goodii</name>
    <name type="common">Mycobacterium goodii</name>
    <dbReference type="NCBI Taxonomy" id="134601"/>
    <lineage>
        <taxon>Bacteria</taxon>
        <taxon>Bacillati</taxon>
        <taxon>Actinomycetota</taxon>
        <taxon>Actinomycetes</taxon>
        <taxon>Mycobacteriales</taxon>
        <taxon>Mycobacteriaceae</taxon>
        <taxon>Mycolicibacterium</taxon>
    </lineage>
</organism>
<dbReference type="KEGG" id="mgo:AFA91_04110"/>
<accession>A0A0K0X175</accession>